<dbReference type="EMBL" id="BIFQ01000002">
    <property type="protein sequence ID" value="GCE08929.1"/>
    <property type="molecule type" value="Genomic_DNA"/>
</dbReference>
<dbReference type="Gene3D" id="1.50.10.10">
    <property type="match status" value="1"/>
</dbReference>
<gene>
    <name evidence="2" type="ORF">KDAU_62580</name>
</gene>
<dbReference type="SUPFAM" id="SSF48208">
    <property type="entry name" value="Six-hairpin glycosidases"/>
    <property type="match status" value="1"/>
</dbReference>
<evidence type="ECO:0000256" key="1">
    <source>
        <dbReference type="SAM" id="SignalP"/>
    </source>
</evidence>
<evidence type="ECO:0008006" key="4">
    <source>
        <dbReference type="Google" id="ProtNLM"/>
    </source>
</evidence>
<dbReference type="RefSeq" id="WP_126601397.1">
    <property type="nucleotide sequence ID" value="NZ_BIFQ01000002.1"/>
</dbReference>
<feature type="chain" id="PRO_5019015174" description="Glycogen debranching protein" evidence="1">
    <location>
        <begin position="29"/>
        <end position="852"/>
    </location>
</feature>
<name>A0A401ZPX9_9CHLR</name>
<proteinExistence type="predicted"/>
<dbReference type="OrthoDB" id="49490at2"/>
<evidence type="ECO:0000313" key="2">
    <source>
        <dbReference type="EMBL" id="GCE08929.1"/>
    </source>
</evidence>
<dbReference type="InterPro" id="IPR008928">
    <property type="entry name" value="6-hairpin_glycosidase_sf"/>
</dbReference>
<dbReference type="InterPro" id="IPR012341">
    <property type="entry name" value="6hp_glycosidase-like_sf"/>
</dbReference>
<feature type="signal peptide" evidence="1">
    <location>
        <begin position="1"/>
        <end position="28"/>
    </location>
</feature>
<accession>A0A401ZPX9</accession>
<keyword evidence="1" id="KW-0732">Signal</keyword>
<evidence type="ECO:0000313" key="3">
    <source>
        <dbReference type="Proteomes" id="UP000287224"/>
    </source>
</evidence>
<organism evidence="2 3">
    <name type="scientific">Dictyobacter aurantiacus</name>
    <dbReference type="NCBI Taxonomy" id="1936993"/>
    <lineage>
        <taxon>Bacteria</taxon>
        <taxon>Bacillati</taxon>
        <taxon>Chloroflexota</taxon>
        <taxon>Ktedonobacteria</taxon>
        <taxon>Ktedonobacterales</taxon>
        <taxon>Dictyobacteraceae</taxon>
        <taxon>Dictyobacter</taxon>
    </lineage>
</organism>
<keyword evidence="3" id="KW-1185">Reference proteome</keyword>
<comment type="caution">
    <text evidence="2">The sequence shown here is derived from an EMBL/GenBank/DDBJ whole genome shotgun (WGS) entry which is preliminary data.</text>
</comment>
<dbReference type="GO" id="GO:0005975">
    <property type="term" value="P:carbohydrate metabolic process"/>
    <property type="evidence" value="ECO:0007669"/>
    <property type="project" value="InterPro"/>
</dbReference>
<dbReference type="Proteomes" id="UP000287224">
    <property type="component" value="Unassembled WGS sequence"/>
</dbReference>
<sequence>MRHVRSMKLSFAIALTLMVTFTTNLAMAATVTSSTNHSSINHSGSTLSVSSQLSQRRYVASGDRAYEIGSEDGRYPAMGFHTRGEMGGIWIPPIKLLDGIWFGVNNQWIGPATTFTSGYGYAQMALPATNGVQISRTDFAPDGKRAVEFGLTLTARSATQINLNVDAHSELMSAYPWGFTTPSQEQFNLPDSAQFNGNQLVFQESGTPPTANATPHNWAAIVGATGLTPAKGVTGSAFRGSQDPPVICPVSSQPDKFRCDDTAYGKGAGGELTYTIKLPAKTSRTIWFTVAGSDQGLADAQAQYQSASANPSAEFSAKTATRNALDRQTQVQLPSDPALAAAVAWSKQNLADLTQQADNVQVRPTEEGKVYPAPIGTLQHMRFEGAGFPDYPWMFATDQEYTMYALLAAGQFSTAEDGLRSLATVSDIANHKSGKVVHETVTDGSVYYGLNDEPGDIDETAKFPTAVAMVWRWTGDNAFRDEMYSFSLRNMQYLVNLTKNDDDIWADGSGNVESSVLGAEPVDVATYMIRGLYDLADMAASKHDVATEQWATDRAKKMESAFQTAWWDGSIPQYADSLSDPSNQQLMQRWWTGVTPMEAELYPSGAQQPGLAPTDDALKALALRETSCYSGQWGLYVEGAPGCDPGTYQGKSQQAYTLNTAVMAVALGNYGLLGPGRQQRYTDDLAQLQLGAVAEQPGAMPEIGPSPDFTANIDQPFNERSSLEQAWGTYGVLWPVVHQQLGVDPQLGNGLLEVLPSVPNGQSIVAAQNIRVGTGSIDVEATHHGNSWTTTVTSHLNATLHVGATLPAGSRILNVTLNGQKVAYTLRNTHAGLQVVVSTSCGSTARVHVVAK</sequence>
<dbReference type="AlphaFoldDB" id="A0A401ZPX9"/>
<reference evidence="3" key="1">
    <citation type="submission" date="2018-12" db="EMBL/GenBank/DDBJ databases">
        <title>Tengunoibacter tsumagoiensis gen. nov., sp. nov., Dictyobacter kobayashii sp. nov., D. alpinus sp. nov., and D. joshuensis sp. nov. and description of Dictyobacteraceae fam. nov. within the order Ktedonobacterales isolated from Tengu-no-mugimeshi.</title>
        <authorList>
            <person name="Wang C.M."/>
            <person name="Zheng Y."/>
            <person name="Sakai Y."/>
            <person name="Toyoda A."/>
            <person name="Minakuchi Y."/>
            <person name="Abe K."/>
            <person name="Yokota A."/>
            <person name="Yabe S."/>
        </authorList>
    </citation>
    <scope>NUCLEOTIDE SEQUENCE [LARGE SCALE GENOMIC DNA]</scope>
    <source>
        <strain evidence="3">S-27</strain>
    </source>
</reference>
<protein>
    <recommendedName>
        <fullName evidence="4">Glycogen debranching protein</fullName>
    </recommendedName>
</protein>